<organism evidence="1">
    <name type="scientific">Anguilla anguilla</name>
    <name type="common">European freshwater eel</name>
    <name type="synonym">Muraena anguilla</name>
    <dbReference type="NCBI Taxonomy" id="7936"/>
    <lineage>
        <taxon>Eukaryota</taxon>
        <taxon>Metazoa</taxon>
        <taxon>Chordata</taxon>
        <taxon>Craniata</taxon>
        <taxon>Vertebrata</taxon>
        <taxon>Euteleostomi</taxon>
        <taxon>Actinopterygii</taxon>
        <taxon>Neopterygii</taxon>
        <taxon>Teleostei</taxon>
        <taxon>Anguilliformes</taxon>
        <taxon>Anguillidae</taxon>
        <taxon>Anguilla</taxon>
    </lineage>
</organism>
<name>A0A0E9UL72_ANGAN</name>
<evidence type="ECO:0000313" key="1">
    <source>
        <dbReference type="EMBL" id="JAH65718.1"/>
    </source>
</evidence>
<reference evidence="1" key="1">
    <citation type="submission" date="2014-11" db="EMBL/GenBank/DDBJ databases">
        <authorList>
            <person name="Amaro Gonzalez C."/>
        </authorList>
    </citation>
    <scope>NUCLEOTIDE SEQUENCE</scope>
</reference>
<dbReference type="AlphaFoldDB" id="A0A0E9UL72"/>
<reference evidence="1" key="2">
    <citation type="journal article" date="2015" name="Fish Shellfish Immunol.">
        <title>Early steps in the European eel (Anguilla anguilla)-Vibrio vulnificus interaction in the gills: Role of the RtxA13 toxin.</title>
        <authorList>
            <person name="Callol A."/>
            <person name="Pajuelo D."/>
            <person name="Ebbesson L."/>
            <person name="Teles M."/>
            <person name="MacKenzie S."/>
            <person name="Amaro C."/>
        </authorList>
    </citation>
    <scope>NUCLEOTIDE SEQUENCE</scope>
</reference>
<proteinExistence type="predicted"/>
<protein>
    <submittedName>
        <fullName evidence="1">Uncharacterized protein</fullName>
    </submittedName>
</protein>
<dbReference type="EMBL" id="GBXM01042859">
    <property type="protein sequence ID" value="JAH65718.1"/>
    <property type="molecule type" value="Transcribed_RNA"/>
</dbReference>
<sequence length="59" mass="6882">MILCFICSVLAIYILNFRQQLDLTRCKNFQKKTALSSIVTNLLIDRSVRVFLDLISYLL</sequence>
<accession>A0A0E9UL72</accession>